<dbReference type="Proteomes" id="UP001189429">
    <property type="component" value="Unassembled WGS sequence"/>
</dbReference>
<keyword evidence="8" id="KW-0326">Glycosidase</keyword>
<feature type="domain" description="Fibronectin type III-like" evidence="16">
    <location>
        <begin position="724"/>
        <end position="794"/>
    </location>
</feature>
<organism evidence="17 18">
    <name type="scientific">Prorocentrum cordatum</name>
    <dbReference type="NCBI Taxonomy" id="2364126"/>
    <lineage>
        <taxon>Eukaryota</taxon>
        <taxon>Sar</taxon>
        <taxon>Alveolata</taxon>
        <taxon>Dinophyceae</taxon>
        <taxon>Prorocentrales</taxon>
        <taxon>Prorocentraceae</taxon>
        <taxon>Prorocentrum</taxon>
    </lineage>
</organism>
<proteinExistence type="inferred from homology"/>
<comment type="function">
    <text evidence="9">Beta-glucosidases are one of a number of cellulolytic enzymes involved in the degradation of cellulosic biomass. Catalyzes the last step releasing glucose from the inhibitory cellobiose.</text>
</comment>
<dbReference type="SUPFAM" id="SSF52279">
    <property type="entry name" value="Beta-D-glucan exohydrolase, C-terminal domain"/>
    <property type="match status" value="1"/>
</dbReference>
<dbReference type="InterPro" id="IPR026891">
    <property type="entry name" value="Fn3-like"/>
</dbReference>
<dbReference type="PRINTS" id="PR00133">
    <property type="entry name" value="GLHYDRLASE3"/>
</dbReference>
<keyword evidence="7" id="KW-0378">Hydrolase</keyword>
<evidence type="ECO:0000313" key="17">
    <source>
        <dbReference type="EMBL" id="CAK0865734.1"/>
    </source>
</evidence>
<sequence>MAPRPAAALLGAQLLVRLAGAGLQVGAGEAWAGKGQAAWDLPSCVGEAAGHGGGCPPGTAAACWPDAGQKWACWSTSQVPIWFSRRAVADAVCRAWPVEGATMEEGQYYSGACTFLPGHSPPEMSDLLAWDDAYEEAAVTLSRMEGREKYLLLQGLGWEWPEGQEIGAGFWDLKKWYYVGNTAPIPRVGVPSLNMQDSSGGFRPYWEEMVGTVTGWPSSLALGATWDLDAVRLIALSLAQEVTQKGGNTILGPGVNVHRSEWGGRNFEYIGGEDPYLGSKLGAEYIRAMQSQGVMSVVKHWVFNEQETFRDSGSSNVDKKTAWELYYPPFQAAVDAGVVAAMCSYNKIDGVHSCENSDTLSDLKRGMGFKGFVQSDWWATHSTALKEGLDQDMPGIGDFGIGNMGNWSNLGANETKKTWYSPSLLDEQPEDLVDASCLRILAAMSRVRVRSNACSPPSCAEMLKRNVTSGIYSALARSVAASSVVLLSNRNDTLPLAAPGVKTIAVVGSAAVAVPYDPNGKGQGEGEWWTGVARKAGGTSGQDNFQQHPSITMRPQDVVTPLAGITAAAQARGISVVSYTGNSTAGAVALVQKADVTIVVGGAISGESQDRDTLQLQDGADEQIRAVANASSGSKKTVVLLQVPGAVVMPWRNAVDAILIAFHPGQQARTGYRSGRPAAFPFGHGLTYTTFVYEPLQTGPCDGGDRWLCVSVRVRNVGSAAAQAVPQLYLEFGPEAGYPTPILRGFQKTGIILQGGSEVATFALSERDLSYYDAGRSDRWVLSCEITAHVGESSADHRQHLDLGGAISEHVSAACGAPAGPPVFATAGALLLLLAGLGGRMSAGRPRRRALLPRPLAPTPAASPRRLDADEDTA</sequence>
<dbReference type="EC" id="3.2.1.21" evidence="4"/>
<dbReference type="Pfam" id="PF01915">
    <property type="entry name" value="Glyco_hydro_3_C"/>
    <property type="match status" value="1"/>
</dbReference>
<keyword evidence="18" id="KW-1185">Reference proteome</keyword>
<dbReference type="SMART" id="SM01217">
    <property type="entry name" value="Fn3_like"/>
    <property type="match status" value="1"/>
</dbReference>
<keyword evidence="6 15" id="KW-0732">Signal</keyword>
<evidence type="ECO:0000256" key="11">
    <source>
        <dbReference type="ARBA" id="ARBA00041276"/>
    </source>
</evidence>
<evidence type="ECO:0000256" key="9">
    <source>
        <dbReference type="ARBA" id="ARBA00024983"/>
    </source>
</evidence>
<evidence type="ECO:0000259" key="16">
    <source>
        <dbReference type="SMART" id="SM01217"/>
    </source>
</evidence>
<protein>
    <recommendedName>
        <fullName evidence="10">Probable beta-glucosidase G</fullName>
        <ecNumber evidence="4">3.2.1.21</ecNumber>
    </recommendedName>
    <alternativeName>
        <fullName evidence="11">Beta-D-glucoside glucohydrolase G</fullName>
    </alternativeName>
    <alternativeName>
        <fullName evidence="12">Cellobiase G</fullName>
    </alternativeName>
    <alternativeName>
        <fullName evidence="13">Gentiobiase G</fullName>
    </alternativeName>
</protein>
<keyword evidence="5" id="KW-0964">Secreted</keyword>
<evidence type="ECO:0000256" key="12">
    <source>
        <dbReference type="ARBA" id="ARBA00041601"/>
    </source>
</evidence>
<feature type="chain" id="PRO_5047160200" description="Probable beta-glucosidase G" evidence="15">
    <location>
        <begin position="22"/>
        <end position="874"/>
    </location>
</feature>
<evidence type="ECO:0000256" key="10">
    <source>
        <dbReference type="ARBA" id="ARBA00039579"/>
    </source>
</evidence>
<dbReference type="InterPro" id="IPR002772">
    <property type="entry name" value="Glyco_hydro_3_C"/>
</dbReference>
<evidence type="ECO:0000256" key="14">
    <source>
        <dbReference type="SAM" id="MobiDB-lite"/>
    </source>
</evidence>
<feature type="signal peptide" evidence="15">
    <location>
        <begin position="1"/>
        <end position="21"/>
    </location>
</feature>
<dbReference type="Gene3D" id="3.40.50.1700">
    <property type="entry name" value="Glycoside hydrolase family 3 C-terminal domain"/>
    <property type="match status" value="1"/>
</dbReference>
<evidence type="ECO:0000256" key="4">
    <source>
        <dbReference type="ARBA" id="ARBA00012744"/>
    </source>
</evidence>
<dbReference type="PANTHER" id="PTHR42715:SF12">
    <property type="entry name" value="BETA-GLUCOSIDASE G-RELATED"/>
    <property type="match status" value="1"/>
</dbReference>
<dbReference type="InterPro" id="IPR050288">
    <property type="entry name" value="Cellulose_deg_GH3"/>
</dbReference>
<evidence type="ECO:0000256" key="8">
    <source>
        <dbReference type="ARBA" id="ARBA00023295"/>
    </source>
</evidence>
<evidence type="ECO:0000256" key="3">
    <source>
        <dbReference type="ARBA" id="ARBA00005336"/>
    </source>
</evidence>
<dbReference type="InterPro" id="IPR001764">
    <property type="entry name" value="Glyco_hydro_3_N"/>
</dbReference>
<dbReference type="Pfam" id="PF00933">
    <property type="entry name" value="Glyco_hydro_3"/>
    <property type="match status" value="1"/>
</dbReference>
<evidence type="ECO:0000313" key="18">
    <source>
        <dbReference type="Proteomes" id="UP001189429"/>
    </source>
</evidence>
<name>A0ABN9UZI4_9DINO</name>
<accession>A0ABN9UZI4</accession>
<dbReference type="Gene3D" id="2.60.40.10">
    <property type="entry name" value="Immunoglobulins"/>
    <property type="match status" value="1"/>
</dbReference>
<comment type="catalytic activity">
    <reaction evidence="1">
        <text>Hydrolysis of terminal, non-reducing beta-D-glucosyl residues with release of beta-D-glucose.</text>
        <dbReference type="EC" id="3.2.1.21"/>
    </reaction>
</comment>
<dbReference type="SUPFAM" id="SSF51445">
    <property type="entry name" value="(Trans)glycosidases"/>
    <property type="match status" value="1"/>
</dbReference>
<dbReference type="InterPro" id="IPR013783">
    <property type="entry name" value="Ig-like_fold"/>
</dbReference>
<evidence type="ECO:0000256" key="5">
    <source>
        <dbReference type="ARBA" id="ARBA00022525"/>
    </source>
</evidence>
<dbReference type="EMBL" id="CAUYUJ010016480">
    <property type="protein sequence ID" value="CAK0865734.1"/>
    <property type="molecule type" value="Genomic_DNA"/>
</dbReference>
<feature type="region of interest" description="Disordered" evidence="14">
    <location>
        <begin position="846"/>
        <end position="874"/>
    </location>
</feature>
<comment type="similarity">
    <text evidence="3">Belongs to the glycosyl hydrolase 3 family.</text>
</comment>
<dbReference type="InterPro" id="IPR036962">
    <property type="entry name" value="Glyco_hydro_3_N_sf"/>
</dbReference>
<evidence type="ECO:0000256" key="1">
    <source>
        <dbReference type="ARBA" id="ARBA00000448"/>
    </source>
</evidence>
<evidence type="ECO:0000256" key="7">
    <source>
        <dbReference type="ARBA" id="ARBA00022801"/>
    </source>
</evidence>
<gene>
    <name evidence="17" type="ORF">PCOR1329_LOCUS53176</name>
</gene>
<reference evidence="17" key="1">
    <citation type="submission" date="2023-10" db="EMBL/GenBank/DDBJ databases">
        <authorList>
            <person name="Chen Y."/>
            <person name="Shah S."/>
            <person name="Dougan E. K."/>
            <person name="Thang M."/>
            <person name="Chan C."/>
        </authorList>
    </citation>
    <scope>NUCLEOTIDE SEQUENCE [LARGE SCALE GENOMIC DNA]</scope>
</reference>
<evidence type="ECO:0000256" key="13">
    <source>
        <dbReference type="ARBA" id="ARBA00041808"/>
    </source>
</evidence>
<evidence type="ECO:0000256" key="15">
    <source>
        <dbReference type="SAM" id="SignalP"/>
    </source>
</evidence>
<dbReference type="Pfam" id="PF14310">
    <property type="entry name" value="Fn3-like"/>
    <property type="match status" value="1"/>
</dbReference>
<evidence type="ECO:0000256" key="6">
    <source>
        <dbReference type="ARBA" id="ARBA00022729"/>
    </source>
</evidence>
<comment type="subcellular location">
    <subcellularLocation>
        <location evidence="2">Secreted</location>
    </subcellularLocation>
</comment>
<comment type="caution">
    <text evidence="17">The sequence shown here is derived from an EMBL/GenBank/DDBJ whole genome shotgun (WGS) entry which is preliminary data.</text>
</comment>
<dbReference type="InterPro" id="IPR017853">
    <property type="entry name" value="GH"/>
</dbReference>
<dbReference type="Gene3D" id="3.20.20.300">
    <property type="entry name" value="Glycoside hydrolase, family 3, N-terminal domain"/>
    <property type="match status" value="1"/>
</dbReference>
<dbReference type="InterPro" id="IPR036881">
    <property type="entry name" value="Glyco_hydro_3_C_sf"/>
</dbReference>
<evidence type="ECO:0000256" key="2">
    <source>
        <dbReference type="ARBA" id="ARBA00004613"/>
    </source>
</evidence>
<dbReference type="PANTHER" id="PTHR42715">
    <property type="entry name" value="BETA-GLUCOSIDASE"/>
    <property type="match status" value="1"/>
</dbReference>